<dbReference type="PANTHER" id="PTHR44591">
    <property type="entry name" value="STRESS RESPONSE REGULATOR PROTEIN 1"/>
    <property type="match status" value="1"/>
</dbReference>
<dbReference type="SMART" id="SM00448">
    <property type="entry name" value="REC"/>
    <property type="match status" value="1"/>
</dbReference>
<name>A4A5P3_9GAMM</name>
<keyword evidence="5" id="KW-1185">Reference proteome</keyword>
<evidence type="ECO:0000313" key="5">
    <source>
        <dbReference type="Proteomes" id="UP000019205"/>
    </source>
</evidence>
<dbReference type="Proteomes" id="UP000019205">
    <property type="component" value="Chromosome"/>
</dbReference>
<dbReference type="PANTHER" id="PTHR44591:SF3">
    <property type="entry name" value="RESPONSE REGULATORY DOMAIN-CONTAINING PROTEIN"/>
    <property type="match status" value="1"/>
</dbReference>
<evidence type="ECO:0000259" key="3">
    <source>
        <dbReference type="PROSITE" id="PS50110"/>
    </source>
</evidence>
<dbReference type="InterPro" id="IPR001789">
    <property type="entry name" value="Sig_transdc_resp-reg_receiver"/>
</dbReference>
<dbReference type="PROSITE" id="PS50110">
    <property type="entry name" value="RESPONSE_REGULATORY"/>
    <property type="match status" value="1"/>
</dbReference>
<dbReference type="SUPFAM" id="SSF52172">
    <property type="entry name" value="CheY-like"/>
    <property type="match status" value="1"/>
</dbReference>
<comment type="caution">
    <text evidence="4">The sequence shown here is derived from an EMBL/GenBank/DDBJ whole genome shotgun (WGS) entry which is preliminary data.</text>
</comment>
<dbReference type="Gene3D" id="3.30.70.270">
    <property type="match status" value="1"/>
</dbReference>
<evidence type="ECO:0000313" key="4">
    <source>
        <dbReference type="EMBL" id="EAQ98340.1"/>
    </source>
</evidence>
<gene>
    <name evidence="4" type="ORF">KT71_00145</name>
</gene>
<dbReference type="GO" id="GO:0000160">
    <property type="term" value="P:phosphorelay signal transduction system"/>
    <property type="evidence" value="ECO:0007669"/>
    <property type="project" value="InterPro"/>
</dbReference>
<protein>
    <submittedName>
        <fullName evidence="4">Response regulator</fullName>
    </submittedName>
</protein>
<dbReference type="EMBL" id="AAOA02000002">
    <property type="protein sequence ID" value="EAQ98340.1"/>
    <property type="molecule type" value="Genomic_DNA"/>
</dbReference>
<accession>A4A5P3</accession>
<dbReference type="Pfam" id="PF00072">
    <property type="entry name" value="Response_reg"/>
    <property type="match status" value="1"/>
</dbReference>
<dbReference type="InterPro" id="IPR043128">
    <property type="entry name" value="Rev_trsase/Diguanyl_cyclase"/>
</dbReference>
<evidence type="ECO:0000256" key="1">
    <source>
        <dbReference type="ARBA" id="ARBA00022553"/>
    </source>
</evidence>
<reference evidence="4 5" key="2">
    <citation type="journal article" date="2009" name="PLoS ONE">
        <title>The photosynthetic apparatus and its regulation in the aerobic gammaproteobacterium Congregibacter litoralis gen. nov., sp. nov.</title>
        <authorList>
            <person name="Spring S."/>
            <person name="Lunsdorf H."/>
            <person name="Fuchs B.M."/>
            <person name="Tindall B.J."/>
        </authorList>
    </citation>
    <scope>NUCLEOTIDE SEQUENCE [LARGE SCALE GENOMIC DNA]</scope>
    <source>
        <strain evidence="4">KT71</strain>
    </source>
</reference>
<dbReference type="InterPro" id="IPR011006">
    <property type="entry name" value="CheY-like_superfamily"/>
</dbReference>
<feature type="domain" description="Response regulatory" evidence="3">
    <location>
        <begin position="13"/>
        <end position="129"/>
    </location>
</feature>
<proteinExistence type="predicted"/>
<dbReference type="RefSeq" id="WP_008292405.1">
    <property type="nucleotide sequence ID" value="NZ_CM002299.1"/>
</dbReference>
<dbReference type="Gene3D" id="3.40.50.2300">
    <property type="match status" value="1"/>
</dbReference>
<reference evidence="4 5" key="1">
    <citation type="journal article" date="2007" name="Proc. Natl. Acad. Sci. U.S.A.">
        <title>Characterization of a marine gammaproteobacterium capable of aerobic anoxygenic photosynthesis.</title>
        <authorList>
            <person name="Fuchs B.M."/>
            <person name="Spring S."/>
            <person name="Teeling H."/>
            <person name="Quast C."/>
            <person name="Wulf J."/>
            <person name="Schattenhofer M."/>
            <person name="Yan S."/>
            <person name="Ferriera S."/>
            <person name="Johnson J."/>
            <person name="Glockner F.O."/>
            <person name="Amann R."/>
        </authorList>
    </citation>
    <scope>NUCLEOTIDE SEQUENCE [LARGE SCALE GENOMIC DNA]</scope>
    <source>
        <strain evidence="4">KT71</strain>
    </source>
</reference>
<evidence type="ECO:0000256" key="2">
    <source>
        <dbReference type="PROSITE-ProRule" id="PRU00169"/>
    </source>
</evidence>
<dbReference type="AlphaFoldDB" id="A4A5P3"/>
<dbReference type="eggNOG" id="COG3706">
    <property type="taxonomic scope" value="Bacteria"/>
</dbReference>
<sequence>MSNEVSQPGQRATILVADDDMNVRLLSRQCLESEGMIVIEAADGHEALEAFVRERPDLVFLDVEMPGMTGLEVCQRIRAMPQGESVPIMIVTGSDDRQSIDDGFEAGATQYKTKPVNWSLLGRDVQYMLRASNAFNSLKRQEDRLRYLAYFDPLTSLPNRRSFNEQLNRILSAPSV</sequence>
<keyword evidence="1 2" id="KW-0597">Phosphoprotein</keyword>
<dbReference type="HOGENOM" id="CLU_000445_69_17_6"/>
<dbReference type="InterPro" id="IPR050595">
    <property type="entry name" value="Bact_response_regulator"/>
</dbReference>
<organism evidence="4 5">
    <name type="scientific">Congregibacter litoralis KT71</name>
    <dbReference type="NCBI Taxonomy" id="314285"/>
    <lineage>
        <taxon>Bacteria</taxon>
        <taxon>Pseudomonadati</taxon>
        <taxon>Pseudomonadota</taxon>
        <taxon>Gammaproteobacteria</taxon>
        <taxon>Cellvibrionales</taxon>
        <taxon>Halieaceae</taxon>
        <taxon>Congregibacter</taxon>
    </lineage>
</organism>
<dbReference type="STRING" id="314285.KT71_00145"/>
<feature type="modified residue" description="4-aspartylphosphate" evidence="2">
    <location>
        <position position="62"/>
    </location>
</feature>